<feature type="region of interest" description="Disordered" evidence="1">
    <location>
        <begin position="315"/>
        <end position="339"/>
    </location>
</feature>
<name>A0A194QKL7_PAPXU</name>
<feature type="compositionally biased region" description="Basic and acidic residues" evidence="1">
    <location>
        <begin position="273"/>
        <end position="293"/>
    </location>
</feature>
<reference evidence="2 3" key="1">
    <citation type="journal article" date="2015" name="Nat. Commun.">
        <title>Outbred genome sequencing and CRISPR/Cas9 gene editing in butterflies.</title>
        <authorList>
            <person name="Li X."/>
            <person name="Fan D."/>
            <person name="Zhang W."/>
            <person name="Liu G."/>
            <person name="Zhang L."/>
            <person name="Zhao L."/>
            <person name="Fang X."/>
            <person name="Chen L."/>
            <person name="Dong Y."/>
            <person name="Chen Y."/>
            <person name="Ding Y."/>
            <person name="Zhao R."/>
            <person name="Feng M."/>
            <person name="Zhu Y."/>
            <person name="Feng Y."/>
            <person name="Jiang X."/>
            <person name="Zhu D."/>
            <person name="Xiang H."/>
            <person name="Feng X."/>
            <person name="Li S."/>
            <person name="Wang J."/>
            <person name="Zhang G."/>
            <person name="Kronforst M.R."/>
            <person name="Wang W."/>
        </authorList>
    </citation>
    <scope>NUCLEOTIDE SEQUENCE [LARGE SCALE GENOMIC DNA]</scope>
    <source>
        <strain evidence="2">Ya'a_city_454_Px</strain>
        <tissue evidence="2">Whole body</tissue>
    </source>
</reference>
<evidence type="ECO:0000313" key="3">
    <source>
        <dbReference type="Proteomes" id="UP000053268"/>
    </source>
</evidence>
<dbReference type="AlphaFoldDB" id="A0A194QKL7"/>
<dbReference type="Proteomes" id="UP000053268">
    <property type="component" value="Unassembled WGS sequence"/>
</dbReference>
<gene>
    <name evidence="2" type="ORF">RR46_07755</name>
</gene>
<feature type="compositionally biased region" description="Low complexity" evidence="1">
    <location>
        <begin position="613"/>
        <end position="627"/>
    </location>
</feature>
<feature type="region of interest" description="Disordered" evidence="1">
    <location>
        <begin position="421"/>
        <end position="451"/>
    </location>
</feature>
<feature type="compositionally biased region" description="Basic residues" evidence="1">
    <location>
        <begin position="596"/>
        <end position="612"/>
    </location>
</feature>
<accession>A0A194QKL7</accession>
<dbReference type="EMBL" id="KQ459053">
    <property type="protein sequence ID" value="KPJ03996.1"/>
    <property type="molecule type" value="Genomic_DNA"/>
</dbReference>
<feature type="compositionally biased region" description="Polar residues" evidence="1">
    <location>
        <begin position="430"/>
        <end position="451"/>
    </location>
</feature>
<organism evidence="2 3">
    <name type="scientific">Papilio xuthus</name>
    <name type="common">Asian swallowtail butterfly</name>
    <dbReference type="NCBI Taxonomy" id="66420"/>
    <lineage>
        <taxon>Eukaryota</taxon>
        <taxon>Metazoa</taxon>
        <taxon>Ecdysozoa</taxon>
        <taxon>Arthropoda</taxon>
        <taxon>Hexapoda</taxon>
        <taxon>Insecta</taxon>
        <taxon>Pterygota</taxon>
        <taxon>Neoptera</taxon>
        <taxon>Endopterygota</taxon>
        <taxon>Lepidoptera</taxon>
        <taxon>Glossata</taxon>
        <taxon>Ditrysia</taxon>
        <taxon>Papilionoidea</taxon>
        <taxon>Papilionidae</taxon>
        <taxon>Papilioninae</taxon>
        <taxon>Papilio</taxon>
    </lineage>
</organism>
<sequence length="961" mass="107621">MESLEDSNCPSVSDGLSLYERYMRSFNVVDKFVEENNHLEQAEARSSSPYDYENSNSGGNIDLSAAIQADVDKHCVGLDVDCNSLQRLNDIGSFANKPNFGSESDRPKADSSCTSLSGSLVETSSATAELCNLNEKSDLVETDGRASEDSKPESFKHSVFITSTMENSNNAVDSVPMFRDIRHSESIFKLPITELSFNGTIKHVQKLKPIVDPLTALSTANAGLVGLSDNNGTESTECLAGSSTIGQSADKFSYQQISDMSDDRHTCDAEKIDKTAESSRDSQYEDANYKKDCDADEEGSNAKWNLEQSYSSIETSFDSGVRSPDMFSDDEEEPSPAPEPFWNFIKDFETYDKKKVRKIEETLQGILPPPSVTTLKTDVTEMLKKYYCFLPAFNDDNKINTLEVNSMTPTKKVSFVHIPTTSTESDEIQENSSNVNTKKSYNSNMENPELNTSINDKSIDLKMCTEIEVKETLWPDVMKCRYFDVYYNVSSYREKYELLLQRYMERFVGGETDTSVNIYSGGLQSPSSASKRKAMRLKMAQLKSPGRRLSHLARRRQAFCSAATINEKAQASSAKMVLIDKNFFPHRKLINSAERKTRRTPNKRTPTRRTPGKKTSAATPKTKSGGSSKKKAMRRLLMDTESLSRSQPTRETLKRALFVSPENRKTIPNTASSSVPQQNNRFRRVLFSSPDRAETKSMDGTISDHFLKRKCEDELDNGRSKIAKSLSFGGDTFTVSQPVPFDRRASEILTTRNPTELNEIHKKKLLWAVSEALRARGWRMSSPGFREKAAALARLTKRLLTLPPHAARLAAPALSTSETMLKLARQYVYAIIQGRTVEECFQDEQIKLANESNKISGYISPKAYHQMKTRQVSASATLTSQIKENTCSNLSIRQEQPKSSSKNILQDKLVNIDSNSNSSIGISMLDKIGLYKSNSMPSFEDAAKMRARRQISFDSVDFPKR</sequence>
<feature type="region of interest" description="Disordered" evidence="1">
    <location>
        <begin position="273"/>
        <end position="297"/>
    </location>
</feature>
<evidence type="ECO:0000256" key="1">
    <source>
        <dbReference type="SAM" id="MobiDB-lite"/>
    </source>
</evidence>
<proteinExistence type="predicted"/>
<keyword evidence="3" id="KW-1185">Reference proteome</keyword>
<feature type="region of interest" description="Disordered" evidence="1">
    <location>
        <begin position="589"/>
        <end position="632"/>
    </location>
</feature>
<protein>
    <submittedName>
        <fullName evidence="2">Uncharacterized protein</fullName>
    </submittedName>
</protein>
<evidence type="ECO:0000313" key="2">
    <source>
        <dbReference type="EMBL" id="KPJ03996.1"/>
    </source>
</evidence>